<evidence type="ECO:0000313" key="1">
    <source>
        <dbReference type="EMBL" id="KAI4338139.1"/>
    </source>
</evidence>
<dbReference type="Proteomes" id="UP000828941">
    <property type="component" value="Chromosome 6"/>
</dbReference>
<sequence>MAEEVKHHGAWFSPFSCRVMLALKLKGIEYEYIEEDLSNKSPQLLQYNSVHKKIPVLFHGGKPICESMIIVEYIDEIWPQINPLLPADSYERAMARFWVKFADEKGSAILPLFRSIEGREKAIKETLEMLAVVENQCLGEKKFFGGESINIMDIAFGVVMNVFEGPLGIEKI</sequence>
<protein>
    <submittedName>
        <fullName evidence="1">Uncharacterized protein</fullName>
    </submittedName>
</protein>
<name>A0ACB9NRS9_BAUVA</name>
<comment type="caution">
    <text evidence="1">The sequence shown here is derived from an EMBL/GenBank/DDBJ whole genome shotgun (WGS) entry which is preliminary data.</text>
</comment>
<accession>A0ACB9NRS9</accession>
<dbReference type="EMBL" id="CM039431">
    <property type="protein sequence ID" value="KAI4338139.1"/>
    <property type="molecule type" value="Genomic_DNA"/>
</dbReference>
<reference evidence="1 2" key="1">
    <citation type="journal article" date="2022" name="DNA Res.">
        <title>Chromosomal-level genome assembly of the orchid tree Bauhinia variegata (Leguminosae; Cercidoideae) supports the allotetraploid origin hypothesis of Bauhinia.</title>
        <authorList>
            <person name="Zhong Y."/>
            <person name="Chen Y."/>
            <person name="Zheng D."/>
            <person name="Pang J."/>
            <person name="Liu Y."/>
            <person name="Luo S."/>
            <person name="Meng S."/>
            <person name="Qian L."/>
            <person name="Wei D."/>
            <person name="Dai S."/>
            <person name="Zhou R."/>
        </authorList>
    </citation>
    <scope>NUCLEOTIDE SEQUENCE [LARGE SCALE GENOMIC DNA]</scope>
    <source>
        <strain evidence="1">BV-YZ2020</strain>
    </source>
</reference>
<proteinExistence type="predicted"/>
<keyword evidence="2" id="KW-1185">Reference proteome</keyword>
<organism evidence="1 2">
    <name type="scientific">Bauhinia variegata</name>
    <name type="common">Purple orchid tree</name>
    <name type="synonym">Phanera variegata</name>
    <dbReference type="NCBI Taxonomy" id="167791"/>
    <lineage>
        <taxon>Eukaryota</taxon>
        <taxon>Viridiplantae</taxon>
        <taxon>Streptophyta</taxon>
        <taxon>Embryophyta</taxon>
        <taxon>Tracheophyta</taxon>
        <taxon>Spermatophyta</taxon>
        <taxon>Magnoliopsida</taxon>
        <taxon>eudicotyledons</taxon>
        <taxon>Gunneridae</taxon>
        <taxon>Pentapetalae</taxon>
        <taxon>rosids</taxon>
        <taxon>fabids</taxon>
        <taxon>Fabales</taxon>
        <taxon>Fabaceae</taxon>
        <taxon>Cercidoideae</taxon>
        <taxon>Cercideae</taxon>
        <taxon>Bauhiniinae</taxon>
        <taxon>Bauhinia</taxon>
    </lineage>
</organism>
<evidence type="ECO:0000313" key="2">
    <source>
        <dbReference type="Proteomes" id="UP000828941"/>
    </source>
</evidence>
<gene>
    <name evidence="1" type="ORF">L6164_016486</name>
</gene>